<keyword evidence="3 6" id="KW-0812">Transmembrane</keyword>
<organism evidence="7 8">
    <name type="scientific">Lentzea alba</name>
    <dbReference type="NCBI Taxonomy" id="2714351"/>
    <lineage>
        <taxon>Bacteria</taxon>
        <taxon>Bacillati</taxon>
        <taxon>Actinomycetota</taxon>
        <taxon>Actinomycetes</taxon>
        <taxon>Pseudonocardiales</taxon>
        <taxon>Pseudonocardiaceae</taxon>
        <taxon>Lentzea</taxon>
    </lineage>
</organism>
<dbReference type="AlphaFoldDB" id="A0A7C9VM47"/>
<reference evidence="7 8" key="1">
    <citation type="submission" date="2020-03" db="EMBL/GenBank/DDBJ databases">
        <title>Isolation and identification of active actinomycetes.</title>
        <authorList>
            <person name="Sun X."/>
        </authorList>
    </citation>
    <scope>NUCLEOTIDE SEQUENCE [LARGE SCALE GENOMIC DNA]</scope>
    <source>
        <strain evidence="7 8">NEAU-D13</strain>
    </source>
</reference>
<feature type="transmembrane region" description="Helical" evidence="6">
    <location>
        <begin position="83"/>
        <end position="103"/>
    </location>
</feature>
<evidence type="ECO:0000256" key="6">
    <source>
        <dbReference type="SAM" id="Phobius"/>
    </source>
</evidence>
<feature type="transmembrane region" description="Helical" evidence="6">
    <location>
        <begin position="210"/>
        <end position="228"/>
    </location>
</feature>
<dbReference type="GO" id="GO:0005886">
    <property type="term" value="C:plasma membrane"/>
    <property type="evidence" value="ECO:0007669"/>
    <property type="project" value="UniProtKB-SubCell"/>
</dbReference>
<evidence type="ECO:0000256" key="4">
    <source>
        <dbReference type="ARBA" id="ARBA00022989"/>
    </source>
</evidence>
<accession>A0A7C9VM47</accession>
<gene>
    <name evidence="7" type="ORF">G7043_03795</name>
</gene>
<keyword evidence="4 6" id="KW-1133">Transmembrane helix</keyword>
<feature type="transmembrane region" description="Helical" evidence="6">
    <location>
        <begin position="145"/>
        <end position="163"/>
    </location>
</feature>
<evidence type="ECO:0000256" key="2">
    <source>
        <dbReference type="ARBA" id="ARBA00022475"/>
    </source>
</evidence>
<sequence length="412" mass="40536">MTRLGQLMTMSGTSAAQLACNAGAALVATRVLGPDERGIMVLGLTIGSLCALVGGFGTGSAFRRQFCLSAGDRPALASAFARCSAAGAVSAALLGVASTAASAPLIDTALARPPFLLAVGCYTAGQVVVGQIVDAWFADGRFHRGGAAAAVTSAGGLAGVLLASDAGSAAPLLLAQAGGVAVTVVTETVALRRGGLLTWTPVSGKTVIGLLRLGAPTLGLSIGLVVVLRADRYVIGLTAGTAAVGVYSLAATLGEIPRMLSAALGQMCLRDISLGRGAPNLVRTTLLAVAATAVSGLLVVVAAWLLVVPLFGHAFGGARELLVVLVAAEVCFAPFVVASRGLIGGGWTTAAGVLGATGAGGAIGVYGVTGSLSGAIGVAVGSVVLYAGLSIVAWTLLRRRVSAAAVEQLRGR</sequence>
<keyword evidence="5 6" id="KW-0472">Membrane</keyword>
<feature type="transmembrane region" description="Helical" evidence="6">
    <location>
        <begin position="286"/>
        <end position="315"/>
    </location>
</feature>
<evidence type="ECO:0008006" key="9">
    <source>
        <dbReference type="Google" id="ProtNLM"/>
    </source>
</evidence>
<dbReference type="RefSeq" id="WP_166043863.1">
    <property type="nucleotide sequence ID" value="NZ_JAAMPJ010000001.1"/>
</dbReference>
<dbReference type="InterPro" id="IPR050833">
    <property type="entry name" value="Poly_Biosynth_Transport"/>
</dbReference>
<name>A0A7C9VM47_9PSEU</name>
<evidence type="ECO:0000256" key="3">
    <source>
        <dbReference type="ARBA" id="ARBA00022692"/>
    </source>
</evidence>
<dbReference type="EMBL" id="JAAMPJ010000001">
    <property type="protein sequence ID" value="NGY58052.1"/>
    <property type="molecule type" value="Genomic_DNA"/>
</dbReference>
<feature type="transmembrane region" description="Helical" evidence="6">
    <location>
        <begin position="115"/>
        <end position="133"/>
    </location>
</feature>
<feature type="transmembrane region" description="Helical" evidence="6">
    <location>
        <begin position="169"/>
        <end position="190"/>
    </location>
</feature>
<evidence type="ECO:0000256" key="5">
    <source>
        <dbReference type="ARBA" id="ARBA00023136"/>
    </source>
</evidence>
<feature type="transmembrane region" description="Helical" evidence="6">
    <location>
        <begin position="234"/>
        <end position="254"/>
    </location>
</feature>
<protein>
    <recommendedName>
        <fullName evidence="9">Membrane protein involved in the export of O-antigen and teichoic acid</fullName>
    </recommendedName>
</protein>
<comment type="subcellular location">
    <subcellularLocation>
        <location evidence="1">Cell membrane</location>
        <topology evidence="1">Multi-pass membrane protein</topology>
    </subcellularLocation>
</comment>
<evidence type="ECO:0000313" key="7">
    <source>
        <dbReference type="EMBL" id="NGY58052.1"/>
    </source>
</evidence>
<evidence type="ECO:0000256" key="1">
    <source>
        <dbReference type="ARBA" id="ARBA00004651"/>
    </source>
</evidence>
<feature type="transmembrane region" description="Helical" evidence="6">
    <location>
        <begin position="39"/>
        <end position="62"/>
    </location>
</feature>
<comment type="caution">
    <text evidence="7">The sequence shown here is derived from an EMBL/GenBank/DDBJ whole genome shotgun (WGS) entry which is preliminary data.</text>
</comment>
<evidence type="ECO:0000313" key="8">
    <source>
        <dbReference type="Proteomes" id="UP000481360"/>
    </source>
</evidence>
<feature type="transmembrane region" description="Helical" evidence="6">
    <location>
        <begin position="375"/>
        <end position="397"/>
    </location>
</feature>
<dbReference type="Proteomes" id="UP000481360">
    <property type="component" value="Unassembled WGS sequence"/>
</dbReference>
<dbReference type="PANTHER" id="PTHR30250">
    <property type="entry name" value="PST FAMILY PREDICTED COLANIC ACID TRANSPORTER"/>
    <property type="match status" value="1"/>
</dbReference>
<dbReference type="PANTHER" id="PTHR30250:SF11">
    <property type="entry name" value="O-ANTIGEN TRANSPORTER-RELATED"/>
    <property type="match status" value="1"/>
</dbReference>
<keyword evidence="2" id="KW-1003">Cell membrane</keyword>
<feature type="transmembrane region" description="Helical" evidence="6">
    <location>
        <begin position="321"/>
        <end position="338"/>
    </location>
</feature>
<keyword evidence="8" id="KW-1185">Reference proteome</keyword>
<proteinExistence type="predicted"/>